<organism evidence="8 9">
    <name type="scientific">Acidithiobacillus ferrivorans</name>
    <dbReference type="NCBI Taxonomy" id="160808"/>
    <lineage>
        <taxon>Bacteria</taxon>
        <taxon>Pseudomonadati</taxon>
        <taxon>Pseudomonadota</taxon>
        <taxon>Acidithiobacillia</taxon>
        <taxon>Acidithiobacillales</taxon>
        <taxon>Acidithiobacillaceae</taxon>
        <taxon>Acidithiobacillus</taxon>
    </lineage>
</organism>
<evidence type="ECO:0000256" key="1">
    <source>
        <dbReference type="ARBA" id="ARBA00008857"/>
    </source>
</evidence>
<dbReference type="InterPro" id="IPR044068">
    <property type="entry name" value="CB"/>
</dbReference>
<feature type="domain" description="Core-binding (CB)" evidence="7">
    <location>
        <begin position="59"/>
        <end position="136"/>
    </location>
</feature>
<gene>
    <name evidence="8" type="ORF">H2515_10740</name>
</gene>
<feature type="domain" description="Tyr recombinase" evidence="6">
    <location>
        <begin position="156"/>
        <end position="326"/>
    </location>
</feature>
<sequence length="341" mass="38693">MGRPRSKNRHLPPHLHQKGAMYYFVSSADGKRVWTKLSSSYAEALAMWAQLEGAAAQDNTVGSAIDRFLAEILQTYSDKTRKEWPRMAGLLRSVFGEMPLNAVRPHHIARYLDERPAKVAANREIGLLSTIYSYAMRWGSCDTNPCRGVRRNKEKARTRYITDEEFLAIQEKANPQWQCIMDLAYLTALRKSDILHLRLSDIQDNLLVVQTSKTGKKQAFEITPELRDVLNRAKGLRRRIGSLYLFCTQEGQPYSENGSLWAWKRLCVRAGVEDAHFHDIRAKSLTDANRAAGRDYAQALAGHADGSMTEVYVRARDTQTVRPLGGVVERKRVVEKATSKK</sequence>
<name>A0A7T4WC48_9PROT</name>
<protein>
    <submittedName>
        <fullName evidence="8">Tyrosine-type recombinase/integrase</fullName>
    </submittedName>
</protein>
<dbReference type="PANTHER" id="PTHR30349:SF41">
    <property type="entry name" value="INTEGRASE_RECOMBINASE PROTEIN MJ0367-RELATED"/>
    <property type="match status" value="1"/>
</dbReference>
<dbReference type="SUPFAM" id="SSF56349">
    <property type="entry name" value="DNA breaking-rejoining enzymes"/>
    <property type="match status" value="1"/>
</dbReference>
<dbReference type="Proteomes" id="UP000595420">
    <property type="component" value="Chromosome"/>
</dbReference>
<dbReference type="PROSITE" id="PS51900">
    <property type="entry name" value="CB"/>
    <property type="match status" value="1"/>
</dbReference>
<dbReference type="InterPro" id="IPR010998">
    <property type="entry name" value="Integrase_recombinase_N"/>
</dbReference>
<reference evidence="8 9" key="1">
    <citation type="submission" date="2020-07" db="EMBL/GenBank/DDBJ databases">
        <title>Complete genome sequence analysis of Acidithiobacillus ferrivorans XJFY6S-08 reveals extreme environmental adaptation to alpine acid mine drainage.</title>
        <authorList>
            <person name="Yan L."/>
            <person name="Ni Y."/>
        </authorList>
    </citation>
    <scope>NUCLEOTIDE SEQUENCE [LARGE SCALE GENOMIC DNA]</scope>
    <source>
        <strain evidence="8 9">XJFY6S-08</strain>
    </source>
</reference>
<accession>A0A7T4WC48</accession>
<keyword evidence="3 5" id="KW-0238">DNA-binding</keyword>
<dbReference type="GO" id="GO:0015074">
    <property type="term" value="P:DNA integration"/>
    <property type="evidence" value="ECO:0007669"/>
    <property type="project" value="UniProtKB-KW"/>
</dbReference>
<dbReference type="InterPro" id="IPR013762">
    <property type="entry name" value="Integrase-like_cat_sf"/>
</dbReference>
<evidence type="ECO:0000313" key="8">
    <source>
        <dbReference type="EMBL" id="QQD71901.1"/>
    </source>
</evidence>
<dbReference type="EMBL" id="CP059488">
    <property type="protein sequence ID" value="QQD71901.1"/>
    <property type="molecule type" value="Genomic_DNA"/>
</dbReference>
<proteinExistence type="inferred from homology"/>
<dbReference type="GO" id="GO:0003677">
    <property type="term" value="F:DNA binding"/>
    <property type="evidence" value="ECO:0007669"/>
    <property type="project" value="UniProtKB-UniRule"/>
</dbReference>
<dbReference type="InterPro" id="IPR050090">
    <property type="entry name" value="Tyrosine_recombinase_XerCD"/>
</dbReference>
<dbReference type="PANTHER" id="PTHR30349">
    <property type="entry name" value="PHAGE INTEGRASE-RELATED"/>
    <property type="match status" value="1"/>
</dbReference>
<evidence type="ECO:0000256" key="2">
    <source>
        <dbReference type="ARBA" id="ARBA00022908"/>
    </source>
</evidence>
<keyword evidence="2" id="KW-0229">DNA integration</keyword>
<evidence type="ECO:0000313" key="9">
    <source>
        <dbReference type="Proteomes" id="UP000595420"/>
    </source>
</evidence>
<dbReference type="Gene3D" id="1.10.443.10">
    <property type="entry name" value="Intergrase catalytic core"/>
    <property type="match status" value="1"/>
</dbReference>
<evidence type="ECO:0000259" key="7">
    <source>
        <dbReference type="PROSITE" id="PS51900"/>
    </source>
</evidence>
<evidence type="ECO:0000256" key="5">
    <source>
        <dbReference type="PROSITE-ProRule" id="PRU01248"/>
    </source>
</evidence>
<dbReference type="AlphaFoldDB" id="A0A7T4WC48"/>
<dbReference type="InterPro" id="IPR002104">
    <property type="entry name" value="Integrase_catalytic"/>
</dbReference>
<dbReference type="PROSITE" id="PS51898">
    <property type="entry name" value="TYR_RECOMBINASE"/>
    <property type="match status" value="1"/>
</dbReference>
<evidence type="ECO:0000256" key="3">
    <source>
        <dbReference type="ARBA" id="ARBA00023125"/>
    </source>
</evidence>
<evidence type="ECO:0000259" key="6">
    <source>
        <dbReference type="PROSITE" id="PS51898"/>
    </source>
</evidence>
<evidence type="ECO:0000256" key="4">
    <source>
        <dbReference type="ARBA" id="ARBA00023172"/>
    </source>
</evidence>
<keyword evidence="4" id="KW-0233">DNA recombination</keyword>
<dbReference type="InterPro" id="IPR011010">
    <property type="entry name" value="DNA_brk_join_enz"/>
</dbReference>
<dbReference type="RefSeq" id="WP_198660084.1">
    <property type="nucleotide sequence ID" value="NZ_CP059488.1"/>
</dbReference>
<dbReference type="Gene3D" id="1.10.150.130">
    <property type="match status" value="1"/>
</dbReference>
<dbReference type="Pfam" id="PF00589">
    <property type="entry name" value="Phage_integrase"/>
    <property type="match status" value="1"/>
</dbReference>
<dbReference type="GO" id="GO:0006310">
    <property type="term" value="P:DNA recombination"/>
    <property type="evidence" value="ECO:0007669"/>
    <property type="project" value="UniProtKB-KW"/>
</dbReference>
<comment type="similarity">
    <text evidence="1">Belongs to the 'phage' integrase family.</text>
</comment>